<dbReference type="InterPro" id="IPR013783">
    <property type="entry name" value="Ig-like_fold"/>
</dbReference>
<dbReference type="OrthoDB" id="9801077at2"/>
<dbReference type="InterPro" id="IPR036156">
    <property type="entry name" value="Beta-gal/glucu_dom_sf"/>
</dbReference>
<keyword evidence="3" id="KW-0326">Glycosidase</keyword>
<dbReference type="InterPro" id="IPR054593">
    <property type="entry name" value="Beta-mannosidase-like_N2"/>
</dbReference>
<dbReference type="InterPro" id="IPR008979">
    <property type="entry name" value="Galactose-bd-like_sf"/>
</dbReference>
<evidence type="ECO:0000313" key="10">
    <source>
        <dbReference type="Proteomes" id="UP000247973"/>
    </source>
</evidence>
<dbReference type="InterPro" id="IPR006102">
    <property type="entry name" value="Ig-like_GH2"/>
</dbReference>
<dbReference type="EMBL" id="QICL01000004">
    <property type="protein sequence ID" value="PXV66804.1"/>
    <property type="molecule type" value="Genomic_DNA"/>
</dbReference>
<dbReference type="InterPro" id="IPR048229">
    <property type="entry name" value="GalB-like"/>
</dbReference>
<feature type="domain" description="Glycoside hydrolase family 2 immunoglobulin-like beta-sandwich" evidence="4">
    <location>
        <begin position="225"/>
        <end position="331"/>
    </location>
</feature>
<dbReference type="Pfam" id="PF22666">
    <property type="entry name" value="Glyco_hydro_2_N2"/>
    <property type="match status" value="1"/>
</dbReference>
<dbReference type="SUPFAM" id="SSF49785">
    <property type="entry name" value="Galactose-binding domain-like"/>
    <property type="match status" value="1"/>
</dbReference>
<evidence type="ECO:0000259" key="5">
    <source>
        <dbReference type="Pfam" id="PF02836"/>
    </source>
</evidence>
<feature type="domain" description="DUF4982" evidence="6">
    <location>
        <begin position="684"/>
        <end position="743"/>
    </location>
</feature>
<organism evidence="9 10">
    <name type="scientific">Dysgonomonas alginatilytica</name>
    <dbReference type="NCBI Taxonomy" id="1605892"/>
    <lineage>
        <taxon>Bacteria</taxon>
        <taxon>Pseudomonadati</taxon>
        <taxon>Bacteroidota</taxon>
        <taxon>Bacteroidia</taxon>
        <taxon>Bacteroidales</taxon>
        <taxon>Dysgonomonadaceae</taxon>
        <taxon>Dysgonomonas</taxon>
    </lineage>
</organism>
<proteinExistence type="inferred from homology"/>
<name>A0A2V3PQY6_9BACT</name>
<dbReference type="Proteomes" id="UP000247973">
    <property type="component" value="Unassembled WGS sequence"/>
</dbReference>
<evidence type="ECO:0000313" key="9">
    <source>
        <dbReference type="EMBL" id="PXV66804.1"/>
    </source>
</evidence>
<feature type="domain" description="Glycoside hydrolase family 2 catalytic" evidence="5">
    <location>
        <begin position="339"/>
        <end position="492"/>
    </location>
</feature>
<dbReference type="GO" id="GO:0004553">
    <property type="term" value="F:hydrolase activity, hydrolyzing O-glycosyl compounds"/>
    <property type="evidence" value="ECO:0007669"/>
    <property type="project" value="InterPro"/>
</dbReference>
<protein>
    <submittedName>
        <fullName evidence="9">Beta-galactosidase</fullName>
    </submittedName>
</protein>
<evidence type="ECO:0000259" key="4">
    <source>
        <dbReference type="Pfam" id="PF00703"/>
    </source>
</evidence>
<dbReference type="InterPro" id="IPR017853">
    <property type="entry name" value="GH"/>
</dbReference>
<gene>
    <name evidence="9" type="ORF">CLV62_10464</name>
</gene>
<dbReference type="PRINTS" id="PR00132">
    <property type="entry name" value="GLHYDRLASE2"/>
</dbReference>
<dbReference type="Pfam" id="PF16355">
    <property type="entry name" value="DUF4982"/>
    <property type="match status" value="1"/>
</dbReference>
<evidence type="ECO:0000256" key="1">
    <source>
        <dbReference type="ARBA" id="ARBA00007401"/>
    </source>
</evidence>
<dbReference type="Gene3D" id="3.20.20.80">
    <property type="entry name" value="Glycosidases"/>
    <property type="match status" value="1"/>
</dbReference>
<evidence type="ECO:0000259" key="8">
    <source>
        <dbReference type="Pfam" id="PF22666"/>
    </source>
</evidence>
<evidence type="ECO:0000259" key="7">
    <source>
        <dbReference type="Pfam" id="PF18565"/>
    </source>
</evidence>
<dbReference type="Pfam" id="PF00703">
    <property type="entry name" value="Glyco_hydro_2"/>
    <property type="match status" value="1"/>
</dbReference>
<keyword evidence="10" id="KW-1185">Reference proteome</keyword>
<dbReference type="Pfam" id="PF18565">
    <property type="entry name" value="Glyco_hydro2_C5"/>
    <property type="match status" value="1"/>
</dbReference>
<evidence type="ECO:0000256" key="2">
    <source>
        <dbReference type="ARBA" id="ARBA00022801"/>
    </source>
</evidence>
<feature type="domain" description="Beta-mannosidase-like galactose-binding" evidence="8">
    <location>
        <begin position="112"/>
        <end position="192"/>
    </location>
</feature>
<dbReference type="PANTHER" id="PTHR42732:SF1">
    <property type="entry name" value="BETA-MANNOSIDASE"/>
    <property type="match status" value="1"/>
</dbReference>
<dbReference type="SUPFAM" id="SSF51445">
    <property type="entry name" value="(Trans)glycosidases"/>
    <property type="match status" value="1"/>
</dbReference>
<dbReference type="Gene3D" id="2.60.40.10">
    <property type="entry name" value="Immunoglobulins"/>
    <property type="match status" value="3"/>
</dbReference>
<evidence type="ECO:0000256" key="3">
    <source>
        <dbReference type="ARBA" id="ARBA00023295"/>
    </source>
</evidence>
<feature type="domain" description="Glycoside hydrolase family 2" evidence="7">
    <location>
        <begin position="756"/>
        <end position="857"/>
    </location>
</feature>
<dbReference type="InterPro" id="IPR032311">
    <property type="entry name" value="DUF4982"/>
</dbReference>
<dbReference type="Gene3D" id="2.60.120.260">
    <property type="entry name" value="Galactose-binding domain-like"/>
    <property type="match status" value="1"/>
</dbReference>
<dbReference type="InterPro" id="IPR023232">
    <property type="entry name" value="Glyco_hydro_2_AS"/>
</dbReference>
<dbReference type="NCBIfam" id="NF041463">
    <property type="entry name" value="GalB"/>
    <property type="match status" value="1"/>
</dbReference>
<comment type="similarity">
    <text evidence="1">Belongs to the glycosyl hydrolase 2 family.</text>
</comment>
<dbReference type="InterPro" id="IPR040605">
    <property type="entry name" value="Glyco_hydro2_dom5"/>
</dbReference>
<dbReference type="PROSITE" id="PS00608">
    <property type="entry name" value="GLYCOSYL_HYDROL_F2_2"/>
    <property type="match status" value="1"/>
</dbReference>
<dbReference type="SUPFAM" id="SSF49303">
    <property type="entry name" value="beta-Galactosidase/glucuronidase domain"/>
    <property type="match status" value="1"/>
</dbReference>
<accession>A0A2V3PQY6</accession>
<dbReference type="InterPro" id="IPR006103">
    <property type="entry name" value="Glyco_hydro_2_cat"/>
</dbReference>
<comment type="caution">
    <text evidence="9">The sequence shown here is derived from an EMBL/GenBank/DDBJ whole genome shotgun (WGS) entry which is preliminary data.</text>
</comment>
<dbReference type="RefSeq" id="WP_110309765.1">
    <property type="nucleotide sequence ID" value="NZ_QICL01000004.1"/>
</dbReference>
<dbReference type="GO" id="GO:0005975">
    <property type="term" value="P:carbohydrate metabolic process"/>
    <property type="evidence" value="ECO:0007669"/>
    <property type="project" value="InterPro"/>
</dbReference>
<keyword evidence="2" id="KW-0378">Hydrolase</keyword>
<dbReference type="Pfam" id="PF02836">
    <property type="entry name" value="Glyco_hydro_2_C"/>
    <property type="match status" value="1"/>
</dbReference>
<dbReference type="AlphaFoldDB" id="A0A2V3PQY6"/>
<reference evidence="9 10" key="1">
    <citation type="submission" date="2018-03" db="EMBL/GenBank/DDBJ databases">
        <title>Genomic Encyclopedia of Archaeal and Bacterial Type Strains, Phase II (KMG-II): from individual species to whole genera.</title>
        <authorList>
            <person name="Goeker M."/>
        </authorList>
    </citation>
    <scope>NUCLEOTIDE SEQUENCE [LARGE SCALE GENOMIC DNA]</scope>
    <source>
        <strain evidence="9 10">DSM 100214</strain>
    </source>
</reference>
<dbReference type="InterPro" id="IPR051913">
    <property type="entry name" value="GH2_Domain-Containing"/>
</dbReference>
<sequence length="864" mass="97752">MKHYYLLIICLLFLGQNLSSRDRVSLNEGWRFKKLDSTEINHTLDYAKIKQWVLPSGNKFLVTSNKPQKPTGNLDGGKYAQYGYDDSGWRQLNLPHDWGIEGPFVQQYPGETAKLPWFGVSWYRKSLDINASDAGKQFYLDVDGAMSFSTIWCNGHFVGGWPYGYASYRIDLTPYMKAGEKNVIAIRLDNPDESSRWYPGGGIYRNIWLTKTNPVSIAQWGTFITATDISKERATLNLKMNIDNVNSAKDQINVKTEIYNVDKQGNPTGKPLVIDNTPLKLSGKESLLEKSLTLKQPVLWDIDNPHLYVASITLQKNGKAIDTYNTVFGVRTIEFKANDGFHLNGRRVRLQGVCMHHDLGALGAAFNYRAMERQLEILQEMGVNVIRTSHNPPAPEMLDLCDKMGFLVIDEFIDTWVVPKKKNGYAILFNDWHEQDLRAFMQRDRNHPSIIMWSTGNEVGEQGSADGIRISNLLTSIVHEEDPSRPATIGCDNPNAAFNGFENTTDIFGFNYKPHLYSKFSADRPNIPFYGSETASCISTRGEYLFPVDDDKSGGKIGFQMSSYDLYAPDWASPPDTEFKGQDQAKANAGEFVWTGFDYLGEPTPFTRDLTVLTNYHNPIERAKAEQALKEMGKIEVPSRSSYFGIVDLAGFKKDRFYIYQARWRPDLPMAHILPHWNWSERIGQVTPVHVYTSGDSAELFLNGKSLGKKIKGEYEYRLRWDDVVYEPGVIEVVAYKDNKVWASDKIKTSGDAYQLKVDADRNTMKADGQDLIYVTIEIKDKEDLFVPRANNLVQFELSGNGEIVATDNGDPTSHEPFQNKNIKAFNGKCLVIIRSIKGQTGNIQLKAISEGLKKEIINLKSID</sequence>
<dbReference type="PANTHER" id="PTHR42732">
    <property type="entry name" value="BETA-GALACTOSIDASE"/>
    <property type="match status" value="1"/>
</dbReference>
<dbReference type="InterPro" id="IPR006101">
    <property type="entry name" value="Glyco_hydro_2"/>
</dbReference>
<evidence type="ECO:0000259" key="6">
    <source>
        <dbReference type="Pfam" id="PF16355"/>
    </source>
</evidence>